<feature type="compositionally biased region" description="Polar residues" evidence="4">
    <location>
        <begin position="304"/>
        <end position="316"/>
    </location>
</feature>
<comment type="caution">
    <text evidence="7">The sequence shown here is derived from an EMBL/GenBank/DDBJ whole genome shotgun (WGS) entry which is preliminary data.</text>
</comment>
<feature type="compositionally biased region" description="Pro residues" evidence="4">
    <location>
        <begin position="1157"/>
        <end position="1171"/>
    </location>
</feature>
<dbReference type="InterPro" id="IPR038336">
    <property type="entry name" value="NET_sf"/>
</dbReference>
<dbReference type="InterPro" id="IPR001487">
    <property type="entry name" value="Bromodomain"/>
</dbReference>
<dbReference type="GO" id="GO:0006355">
    <property type="term" value="P:regulation of DNA-templated transcription"/>
    <property type="evidence" value="ECO:0007669"/>
    <property type="project" value="TreeGrafter"/>
</dbReference>
<evidence type="ECO:0000256" key="2">
    <source>
        <dbReference type="ARBA" id="ARBA00023117"/>
    </source>
</evidence>
<dbReference type="PRINTS" id="PR00503">
    <property type="entry name" value="BROMODOMAIN"/>
</dbReference>
<feature type="compositionally biased region" description="Basic residues" evidence="4">
    <location>
        <begin position="800"/>
        <end position="812"/>
    </location>
</feature>
<feature type="compositionally biased region" description="Low complexity" evidence="4">
    <location>
        <begin position="283"/>
        <end position="303"/>
    </location>
</feature>
<evidence type="ECO:0000259" key="5">
    <source>
        <dbReference type="PROSITE" id="PS50014"/>
    </source>
</evidence>
<feature type="compositionally biased region" description="Basic residues" evidence="4">
    <location>
        <begin position="632"/>
        <end position="642"/>
    </location>
</feature>
<feature type="compositionally biased region" description="Gly residues" evidence="4">
    <location>
        <begin position="1121"/>
        <end position="1131"/>
    </location>
</feature>
<dbReference type="Pfam" id="PF00439">
    <property type="entry name" value="Bromodomain"/>
    <property type="match status" value="2"/>
</dbReference>
<feature type="compositionally biased region" description="Acidic residues" evidence="4">
    <location>
        <begin position="580"/>
        <end position="593"/>
    </location>
</feature>
<dbReference type="InterPro" id="IPR050935">
    <property type="entry name" value="Bromo_chromatin_reader"/>
</dbReference>
<feature type="compositionally biased region" description="Basic residues" evidence="4">
    <location>
        <begin position="203"/>
        <end position="213"/>
    </location>
</feature>
<feature type="domain" description="Bromo" evidence="5">
    <location>
        <begin position="103"/>
        <end position="175"/>
    </location>
</feature>
<dbReference type="PROSITE" id="PS50014">
    <property type="entry name" value="BROMODOMAIN_2"/>
    <property type="match status" value="2"/>
</dbReference>
<feature type="domain" description="NET" evidence="6">
    <location>
        <begin position="723"/>
        <end position="805"/>
    </location>
</feature>
<dbReference type="GO" id="GO:0000785">
    <property type="term" value="C:chromatin"/>
    <property type="evidence" value="ECO:0007669"/>
    <property type="project" value="TreeGrafter"/>
</dbReference>
<evidence type="ECO:0000256" key="3">
    <source>
        <dbReference type="PROSITE-ProRule" id="PRU00035"/>
    </source>
</evidence>
<feature type="compositionally biased region" description="Low complexity" evidence="4">
    <location>
        <begin position="861"/>
        <end position="884"/>
    </location>
</feature>
<dbReference type="PROSITE" id="PS00633">
    <property type="entry name" value="BROMODOMAIN_1"/>
    <property type="match status" value="2"/>
</dbReference>
<feature type="compositionally biased region" description="Basic and acidic residues" evidence="4">
    <location>
        <begin position="813"/>
        <end position="830"/>
    </location>
</feature>
<dbReference type="Proteomes" id="UP000245119">
    <property type="component" value="Linkage Group LG11"/>
</dbReference>
<feature type="region of interest" description="Disordered" evidence="4">
    <location>
        <begin position="1237"/>
        <end position="1379"/>
    </location>
</feature>
<evidence type="ECO:0000256" key="1">
    <source>
        <dbReference type="ARBA" id="ARBA00022737"/>
    </source>
</evidence>
<feature type="region of interest" description="Disordered" evidence="4">
    <location>
        <begin position="196"/>
        <end position="316"/>
    </location>
</feature>
<feature type="region of interest" description="Disordered" evidence="4">
    <location>
        <begin position="335"/>
        <end position="413"/>
    </location>
</feature>
<dbReference type="CDD" id="cd05497">
    <property type="entry name" value="Bromo_Brdt_I_like"/>
    <property type="match status" value="1"/>
</dbReference>
<gene>
    <name evidence="7" type="ORF">C0Q70_17509</name>
</gene>
<feature type="compositionally biased region" description="Low complexity" evidence="4">
    <location>
        <begin position="662"/>
        <end position="680"/>
    </location>
</feature>
<dbReference type="InterPro" id="IPR027353">
    <property type="entry name" value="NET_dom"/>
</dbReference>
<feature type="region of interest" description="Disordered" evidence="4">
    <location>
        <begin position="625"/>
        <end position="732"/>
    </location>
</feature>
<keyword evidence="1" id="KW-0677">Repeat</keyword>
<feature type="compositionally biased region" description="Polar residues" evidence="4">
    <location>
        <begin position="1132"/>
        <end position="1147"/>
    </location>
</feature>
<dbReference type="Pfam" id="PF17035">
    <property type="entry name" value="BET"/>
    <property type="match status" value="1"/>
</dbReference>
<feature type="compositionally biased region" description="Basic and acidic residues" evidence="4">
    <location>
        <begin position="1263"/>
        <end position="1313"/>
    </location>
</feature>
<feature type="compositionally biased region" description="Polar residues" evidence="4">
    <location>
        <begin position="246"/>
        <end position="264"/>
    </location>
</feature>
<dbReference type="InterPro" id="IPR031354">
    <property type="entry name" value="BRD4_CDT"/>
</dbReference>
<dbReference type="InterPro" id="IPR018359">
    <property type="entry name" value="Bromodomain_CS"/>
</dbReference>
<dbReference type="InterPro" id="IPR043509">
    <property type="entry name" value="Bromo_Brdt_II"/>
</dbReference>
<dbReference type="Gene3D" id="1.20.1270.220">
    <property type="match status" value="1"/>
</dbReference>
<feature type="region of interest" description="Disordered" evidence="4">
    <location>
        <begin position="550"/>
        <end position="599"/>
    </location>
</feature>
<evidence type="ECO:0008006" key="9">
    <source>
        <dbReference type="Google" id="ProtNLM"/>
    </source>
</evidence>
<name>A0A2T7NKM2_POMCA</name>
<dbReference type="Gene3D" id="1.20.920.10">
    <property type="entry name" value="Bromodomain-like"/>
    <property type="match status" value="2"/>
</dbReference>
<dbReference type="FunFam" id="1.20.920.10:FF:000003">
    <property type="entry name" value="Bromodomain-containing protein 2"/>
    <property type="match status" value="1"/>
</dbReference>
<dbReference type="CDD" id="cd05498">
    <property type="entry name" value="Bromo_Brdt_II_like"/>
    <property type="match status" value="1"/>
</dbReference>
<dbReference type="InterPro" id="IPR043508">
    <property type="entry name" value="Bromo_Brdt_I"/>
</dbReference>
<feature type="compositionally biased region" description="Pro residues" evidence="4">
    <location>
        <begin position="552"/>
        <end position="561"/>
    </location>
</feature>
<dbReference type="PANTHER" id="PTHR22880:SF225">
    <property type="entry name" value="BROMODOMAIN-CONTAINING PROTEIN BET-1-RELATED"/>
    <property type="match status" value="1"/>
</dbReference>
<feature type="domain" description="Bromo" evidence="5">
    <location>
        <begin position="458"/>
        <end position="530"/>
    </location>
</feature>
<feature type="compositionally biased region" description="Pro residues" evidence="4">
    <location>
        <begin position="923"/>
        <end position="935"/>
    </location>
</feature>
<dbReference type="Pfam" id="PF17105">
    <property type="entry name" value="BRD4_CDT"/>
    <property type="match status" value="1"/>
</dbReference>
<feature type="compositionally biased region" description="Basic and acidic residues" evidence="4">
    <location>
        <begin position="1340"/>
        <end position="1359"/>
    </location>
</feature>
<dbReference type="SMART" id="SM00297">
    <property type="entry name" value="BROMO"/>
    <property type="match status" value="2"/>
</dbReference>
<feature type="compositionally biased region" description="Basic residues" evidence="4">
    <location>
        <begin position="685"/>
        <end position="709"/>
    </location>
</feature>
<evidence type="ECO:0000313" key="8">
    <source>
        <dbReference type="Proteomes" id="UP000245119"/>
    </source>
</evidence>
<feature type="compositionally biased region" description="Polar residues" evidence="4">
    <location>
        <begin position="28"/>
        <end position="53"/>
    </location>
</feature>
<evidence type="ECO:0000259" key="6">
    <source>
        <dbReference type="PROSITE" id="PS51525"/>
    </source>
</evidence>
<evidence type="ECO:0000313" key="7">
    <source>
        <dbReference type="EMBL" id="PVD21709.1"/>
    </source>
</evidence>
<organism evidence="7 8">
    <name type="scientific">Pomacea canaliculata</name>
    <name type="common">Golden apple snail</name>
    <dbReference type="NCBI Taxonomy" id="400727"/>
    <lineage>
        <taxon>Eukaryota</taxon>
        <taxon>Metazoa</taxon>
        <taxon>Spiralia</taxon>
        <taxon>Lophotrochozoa</taxon>
        <taxon>Mollusca</taxon>
        <taxon>Gastropoda</taxon>
        <taxon>Caenogastropoda</taxon>
        <taxon>Architaenioglossa</taxon>
        <taxon>Ampullarioidea</taxon>
        <taxon>Ampullariidae</taxon>
        <taxon>Pomacea</taxon>
    </lineage>
</organism>
<evidence type="ECO:0000256" key="4">
    <source>
        <dbReference type="SAM" id="MobiDB-lite"/>
    </source>
</evidence>
<feature type="compositionally biased region" description="Polar residues" evidence="4">
    <location>
        <begin position="1063"/>
        <end position="1078"/>
    </location>
</feature>
<accession>A0A2T7NKM2</accession>
<dbReference type="SUPFAM" id="SSF47370">
    <property type="entry name" value="Bromodomain"/>
    <property type="match status" value="2"/>
</dbReference>
<dbReference type="EMBL" id="PZQS01000011">
    <property type="protein sequence ID" value="PVD21709.1"/>
    <property type="molecule type" value="Genomic_DNA"/>
</dbReference>
<keyword evidence="2 3" id="KW-0103">Bromodomain</keyword>
<keyword evidence="8" id="KW-1185">Reference proteome</keyword>
<proteinExistence type="predicted"/>
<feature type="region of interest" description="Disordered" evidence="4">
    <location>
        <begin position="993"/>
        <end position="1176"/>
    </location>
</feature>
<reference evidence="7 8" key="1">
    <citation type="submission" date="2018-04" db="EMBL/GenBank/DDBJ databases">
        <title>The genome of golden apple snail Pomacea canaliculata provides insight into stress tolerance and invasive adaptation.</title>
        <authorList>
            <person name="Liu C."/>
            <person name="Liu B."/>
            <person name="Ren Y."/>
            <person name="Zhang Y."/>
            <person name="Wang H."/>
            <person name="Li S."/>
            <person name="Jiang F."/>
            <person name="Yin L."/>
            <person name="Zhang G."/>
            <person name="Qian W."/>
            <person name="Fan W."/>
        </authorList>
    </citation>
    <scope>NUCLEOTIDE SEQUENCE [LARGE SCALE GENOMIC DNA]</scope>
    <source>
        <strain evidence="7">SZHN2017</strain>
        <tissue evidence="7">Muscle</tissue>
    </source>
</reference>
<dbReference type="GO" id="GO:0006338">
    <property type="term" value="P:chromatin remodeling"/>
    <property type="evidence" value="ECO:0007669"/>
    <property type="project" value="TreeGrafter"/>
</dbReference>
<dbReference type="FunFam" id="1.20.1270.220:FF:000001">
    <property type="entry name" value="bromodomain-containing protein 2 isoform X1"/>
    <property type="match status" value="1"/>
</dbReference>
<feature type="compositionally biased region" description="Basic and acidic residues" evidence="4">
    <location>
        <begin position="643"/>
        <end position="653"/>
    </location>
</feature>
<dbReference type="STRING" id="400727.A0A2T7NKM2"/>
<protein>
    <recommendedName>
        <fullName evidence="9">Bromo domain-containing protein</fullName>
    </recommendedName>
</protein>
<feature type="region of interest" description="Disordered" evidence="4">
    <location>
        <begin position="800"/>
        <end position="944"/>
    </location>
</feature>
<dbReference type="PANTHER" id="PTHR22880">
    <property type="entry name" value="FALZ-RELATED BROMODOMAIN-CONTAINING PROTEINS"/>
    <property type="match status" value="1"/>
</dbReference>
<dbReference type="OrthoDB" id="21449at2759"/>
<sequence length="1379" mass="150187">MLLTKANGVLENLTKVMDPKSHPALHGYQQNAPNVNAGSNGNLTSPSKMTDNSVYDFDNHQSEDDEPGRLVSQGPGTSVQSLRRGRLTNQLQYLLKKVLVPLWKHHYAWPFHKPVDAEKLNLKDYHKIIKHPMDLGTIKKRLETSQYFSAKDCVQDFNTMFTNCYVYNQPGDDITIMAQELEKLFLLKVAKMPPEEVEITKGSSKKGGGKKGAKGAAARAVANKLRRAASLNTPGTSPGMLGAPSSLDTMSNNIESAGDSSSPPALTVHTPSAAGSKLAHSNTSQTQTTYSPPSSLTPGPLRTGSLTAALSAGPSNQLTMNPAVELESVQPAMAEHQGVVPPPQPTKLRKGVKRKADTTTPSGYSNELVPSDYGESVYEPEKLNSHSSHGPPTRRESVRQIKKPKRDLLDEQGAVSTMVNSHLLPHSENQSTSKNKKGKLSEQLKYCAQIVKELMTKKHAAIAWPFYKPVDATNLGLHDYHEIIKKPMDLSTVKAKMDNREYKTVRDFEEDMRLIFTNCYRYNAPDTDVVIMARKLQASDVFELKFAKMPDEPAPAEPTPPASVSGIGKGDDGDHSLLTSDDESESDDDGNTSEEERERKIKDLQDQLARVQEQLAALTKEHLQKIKEKREKTSKRKKKKKEKREPEVKKEPVEVVQPLPAAPSVPTSAVVSAPPSAVVTDTPKPKKKKQRSPSSKRSKGANRTSKRKSSTASLQPPVLPPYDSDDEDNVKPMTYDEKRQLSLDINKLPGDKLGRVVHIIQTREASLRNSNPDEIEIDFETLKPSTLRELEKYVMSCLKKKPRKPYLKRPSNKPKEVAQQEKKQEIERRLMGVQEQLGQTAKKTNKKEDGSSEVGAGGRLSASSSSSSGSDSSSESSSSSSSESSDSESELMHDKKKQKSSSHGSVAKSWPPPTAGGKQNPTPGIPMPAISPSPGPVASQGSVLPSINSQAEASIVSPLIQANARLPRLPSGTLASGLPPSFPTAAEAGLGVQSIGGHNISPPLSARPLMDPLVAATSSSRPHKSVSPRRASVPTDTVPIMHNLPQQPARPSAMATPKPQMPNKPTLNAILSGSKQQIPSASSPPAFTTSASFNTSPISQLDVELSRGLEPENVSPLSGVRGPGTIAGIGNGASNTTRDLSTGSSLSYFLGEEDSASPPPSPVKQAPPAPPGATVSAAAGVGVSYGVTSAHNAAAPVVVAGGALDLKKAETKVPLSAFQKKQDVRLKNADSWTSLASLSQSSSSQMARKEPAAANSFAQFRKQAKEKEEREKALKQQEMNRKIQKEQAEKERLRREQEKQKEREENDILDQIHQKQRLQQQQQREEEMRRQQALQMEQANRVKEVERLKEQERRRREAMANKIDMNAQSDLMADFEEGL</sequence>
<dbReference type="InterPro" id="IPR036427">
    <property type="entry name" value="Bromodomain-like_sf"/>
</dbReference>
<dbReference type="GO" id="GO:0005634">
    <property type="term" value="C:nucleus"/>
    <property type="evidence" value="ECO:0007669"/>
    <property type="project" value="TreeGrafter"/>
</dbReference>
<feature type="compositionally biased region" description="Low complexity" evidence="4">
    <location>
        <begin position="1079"/>
        <end position="1093"/>
    </location>
</feature>
<dbReference type="FunFam" id="1.20.920.10:FF:000002">
    <property type="entry name" value="Bromodomain-containing protein 4"/>
    <property type="match status" value="1"/>
</dbReference>
<dbReference type="PROSITE" id="PS51525">
    <property type="entry name" value="NET"/>
    <property type="match status" value="1"/>
</dbReference>
<feature type="region of interest" description="Disordered" evidence="4">
    <location>
        <begin position="21"/>
        <end position="80"/>
    </location>
</feature>